<reference evidence="3" key="1">
    <citation type="submission" date="2009-08" db="EMBL/GenBank/DDBJ databases">
        <title>Annotation of Salpingoeca rosetta.</title>
        <authorList>
            <consortium name="The Broad Institute Genome Sequencing Platform"/>
            <person name="Russ C."/>
            <person name="Cuomo C."/>
            <person name="Burger G."/>
            <person name="Gray M.W."/>
            <person name="Holland P.W.H."/>
            <person name="King N."/>
            <person name="Lang F.B.F."/>
            <person name="Roger A.J."/>
            <person name="Ruiz-Trillo I."/>
            <person name="Young S.K."/>
            <person name="Zeng Q."/>
            <person name="Gargeya S."/>
            <person name="Alvarado L."/>
            <person name="Berlin A."/>
            <person name="Chapman S.B."/>
            <person name="Chen Z."/>
            <person name="Freedman E."/>
            <person name="Gellesch M."/>
            <person name="Goldberg J."/>
            <person name="Griggs A."/>
            <person name="Gujja S."/>
            <person name="Heilman E."/>
            <person name="Heiman D."/>
            <person name="Howarth C."/>
            <person name="Mehta T."/>
            <person name="Neiman D."/>
            <person name="Pearson M."/>
            <person name="Roberts A."/>
            <person name="Saif S."/>
            <person name="Shea T."/>
            <person name="Shenoy N."/>
            <person name="Sisk P."/>
            <person name="Stolte C."/>
            <person name="Sykes S."/>
            <person name="White J."/>
            <person name="Yandava C."/>
            <person name="Haas B."/>
            <person name="Nusbaum C."/>
            <person name="Birren B."/>
        </authorList>
    </citation>
    <scope>NUCLEOTIDE SEQUENCE [LARGE SCALE GENOMIC DNA]</scope>
    <source>
        <strain evidence="3">ATCC 50818</strain>
    </source>
</reference>
<dbReference type="Proteomes" id="UP000007799">
    <property type="component" value="Unassembled WGS sequence"/>
</dbReference>
<evidence type="ECO:0008006" key="5">
    <source>
        <dbReference type="Google" id="ProtNLM"/>
    </source>
</evidence>
<evidence type="ECO:0000313" key="3">
    <source>
        <dbReference type="EMBL" id="EGD76584.1"/>
    </source>
</evidence>
<dbReference type="EMBL" id="GL832974">
    <property type="protein sequence ID" value="EGD76584.1"/>
    <property type="molecule type" value="Genomic_DNA"/>
</dbReference>
<feature type="signal peptide" evidence="2">
    <location>
        <begin position="1"/>
        <end position="18"/>
    </location>
</feature>
<protein>
    <recommendedName>
        <fullName evidence="5">Secreted peptide</fullName>
    </recommendedName>
</protein>
<dbReference type="GeneID" id="16072058"/>
<dbReference type="RefSeq" id="XP_004991498.1">
    <property type="nucleotide sequence ID" value="XM_004991441.1"/>
</dbReference>
<keyword evidence="4" id="KW-1185">Reference proteome</keyword>
<dbReference type="InParanoid" id="F2UHI5"/>
<keyword evidence="2" id="KW-0732">Signal</keyword>
<sequence>MHASSCAVCFAVLLCVHASRPLVFPITAIEVPLISFPALFIWFTALLHAALLQNLQPAILQALLARMSFASALPCACSHITAFPFVLCAFWFFIFILTRCIL</sequence>
<organism evidence="4">
    <name type="scientific">Salpingoeca rosetta (strain ATCC 50818 / BSB-021)</name>
    <dbReference type="NCBI Taxonomy" id="946362"/>
    <lineage>
        <taxon>Eukaryota</taxon>
        <taxon>Choanoflagellata</taxon>
        <taxon>Craspedida</taxon>
        <taxon>Salpingoecidae</taxon>
        <taxon>Salpingoeca</taxon>
    </lineage>
</organism>
<proteinExistence type="predicted"/>
<keyword evidence="1" id="KW-0472">Membrane</keyword>
<feature type="transmembrane region" description="Helical" evidence="1">
    <location>
        <begin position="73"/>
        <end position="97"/>
    </location>
</feature>
<evidence type="ECO:0000313" key="4">
    <source>
        <dbReference type="Proteomes" id="UP000007799"/>
    </source>
</evidence>
<accession>F2UHI5</accession>
<gene>
    <name evidence="3" type="ORF">PTSG_12622</name>
</gene>
<feature type="chain" id="PRO_5003287511" description="Secreted peptide" evidence="2">
    <location>
        <begin position="19"/>
        <end position="102"/>
    </location>
</feature>
<dbReference type="AlphaFoldDB" id="F2UHI5"/>
<name>F2UHI5_SALR5</name>
<evidence type="ECO:0000256" key="1">
    <source>
        <dbReference type="SAM" id="Phobius"/>
    </source>
</evidence>
<keyword evidence="1" id="KW-0812">Transmembrane</keyword>
<dbReference type="KEGG" id="sre:PTSG_12622"/>
<evidence type="ECO:0000256" key="2">
    <source>
        <dbReference type="SAM" id="SignalP"/>
    </source>
</evidence>
<keyword evidence="1" id="KW-1133">Transmembrane helix</keyword>
<feature type="transmembrane region" description="Helical" evidence="1">
    <location>
        <begin position="34"/>
        <end position="52"/>
    </location>
</feature>